<comment type="similarity">
    <text evidence="1">Belongs to the anaerobic coproporphyrinogen-III oxidase family. HemW subfamily.</text>
</comment>
<dbReference type="PANTHER" id="PTHR13932">
    <property type="entry name" value="COPROPORPHYRINIGEN III OXIDASE"/>
    <property type="match status" value="1"/>
</dbReference>
<dbReference type="Gene3D" id="3.30.750.200">
    <property type="match status" value="1"/>
</dbReference>
<keyword evidence="2" id="KW-0408">Iron</keyword>
<dbReference type="SMART" id="SM00729">
    <property type="entry name" value="Elp3"/>
    <property type="match status" value="1"/>
</dbReference>
<dbReference type="Pfam" id="PF04055">
    <property type="entry name" value="Radical_SAM"/>
    <property type="match status" value="1"/>
</dbReference>
<dbReference type="SFLD" id="SFLDG01065">
    <property type="entry name" value="anaerobic_coproporphyrinogen-I"/>
    <property type="match status" value="1"/>
</dbReference>
<dbReference type="InterPro" id="IPR007197">
    <property type="entry name" value="rSAM"/>
</dbReference>
<keyword evidence="2" id="KW-0143">Chaperone</keyword>
<dbReference type="CDD" id="cd01335">
    <property type="entry name" value="Radical_SAM"/>
    <property type="match status" value="1"/>
</dbReference>
<comment type="function">
    <text evidence="2">Probably acts as a heme chaperone, transferring heme to an unknown acceptor. Binds one molecule of heme per monomer, possibly covalently. Binds 1 [4Fe-4S] cluster. The cluster is coordinated with 3 cysteines and an exchangeable S-adenosyl-L-methionine.</text>
</comment>
<keyword evidence="2" id="KW-0963">Cytoplasm</keyword>
<dbReference type="InterPro" id="IPR058240">
    <property type="entry name" value="rSAM_sf"/>
</dbReference>
<dbReference type="EMBL" id="JBHUIP010000016">
    <property type="protein sequence ID" value="MFD2265262.1"/>
    <property type="molecule type" value="Genomic_DNA"/>
</dbReference>
<evidence type="ECO:0000256" key="1">
    <source>
        <dbReference type="ARBA" id="ARBA00006100"/>
    </source>
</evidence>
<dbReference type="PROSITE" id="PS51918">
    <property type="entry name" value="RADICAL_SAM"/>
    <property type="match status" value="1"/>
</dbReference>
<protein>
    <recommendedName>
        <fullName evidence="2">Heme chaperone HemW</fullName>
    </recommendedName>
</protein>
<dbReference type="SFLD" id="SFLDS00029">
    <property type="entry name" value="Radical_SAM"/>
    <property type="match status" value="1"/>
</dbReference>
<gene>
    <name evidence="4" type="primary">hemW</name>
    <name evidence="4" type="ORF">ACFSM5_20330</name>
</gene>
<dbReference type="SUPFAM" id="SSF102114">
    <property type="entry name" value="Radical SAM enzymes"/>
    <property type="match status" value="1"/>
</dbReference>
<evidence type="ECO:0000259" key="3">
    <source>
        <dbReference type="PROSITE" id="PS51918"/>
    </source>
</evidence>
<dbReference type="NCBIfam" id="TIGR00539">
    <property type="entry name" value="hemN_rel"/>
    <property type="match status" value="1"/>
</dbReference>
<keyword evidence="2" id="KW-0949">S-adenosyl-L-methionine</keyword>
<evidence type="ECO:0000256" key="2">
    <source>
        <dbReference type="RuleBase" id="RU364116"/>
    </source>
</evidence>
<keyword evidence="2" id="KW-0479">Metal-binding</keyword>
<dbReference type="InterPro" id="IPR010723">
    <property type="entry name" value="HemN_C"/>
</dbReference>
<keyword evidence="2" id="KW-0411">Iron-sulfur</keyword>
<comment type="caution">
    <text evidence="4">The sequence shown here is derived from an EMBL/GenBank/DDBJ whole genome shotgun (WGS) entry which is preliminary data.</text>
</comment>
<keyword evidence="2" id="KW-0349">Heme</keyword>
<evidence type="ECO:0000313" key="5">
    <source>
        <dbReference type="Proteomes" id="UP001597295"/>
    </source>
</evidence>
<dbReference type="InterPro" id="IPR006638">
    <property type="entry name" value="Elp3/MiaA/NifB-like_rSAM"/>
</dbReference>
<dbReference type="InterPro" id="IPR034505">
    <property type="entry name" value="Coproporphyrinogen-III_oxidase"/>
</dbReference>
<dbReference type="Pfam" id="PF06969">
    <property type="entry name" value="HemN_C"/>
    <property type="match status" value="1"/>
</dbReference>
<organism evidence="4 5">
    <name type="scientific">Lacibacterium aquatile</name>
    <dbReference type="NCBI Taxonomy" id="1168082"/>
    <lineage>
        <taxon>Bacteria</taxon>
        <taxon>Pseudomonadati</taxon>
        <taxon>Pseudomonadota</taxon>
        <taxon>Alphaproteobacteria</taxon>
        <taxon>Rhodospirillales</taxon>
        <taxon>Rhodospirillaceae</taxon>
    </lineage>
</organism>
<keyword evidence="2" id="KW-0004">4Fe-4S</keyword>
<comment type="subcellular location">
    <subcellularLocation>
        <location evidence="2">Cytoplasm</location>
    </subcellularLocation>
</comment>
<proteinExistence type="inferred from homology"/>
<dbReference type="Proteomes" id="UP001597295">
    <property type="component" value="Unassembled WGS sequence"/>
</dbReference>
<dbReference type="PANTHER" id="PTHR13932:SF5">
    <property type="entry name" value="RADICAL S-ADENOSYL METHIONINE DOMAIN-CONTAINING PROTEIN 1, MITOCHONDRIAL"/>
    <property type="match status" value="1"/>
</dbReference>
<dbReference type="RefSeq" id="WP_379878433.1">
    <property type="nucleotide sequence ID" value="NZ_JBHUIP010000016.1"/>
</dbReference>
<name>A0ABW5DVY5_9PROT</name>
<dbReference type="InterPro" id="IPR004559">
    <property type="entry name" value="HemW-like"/>
</dbReference>
<feature type="domain" description="Radical SAM core" evidence="3">
    <location>
        <begin position="11"/>
        <end position="243"/>
    </location>
</feature>
<evidence type="ECO:0000313" key="4">
    <source>
        <dbReference type="EMBL" id="MFD2265262.1"/>
    </source>
</evidence>
<sequence length="396" mass="44106">MPENRNTGHRPIEERPFAVYVHWPFCRSKCPYCDFNSHVRERIDEQAWQDGLLAALDHQAARTQSRTVSSVFFGGGTPSLMSARTVGAVLDRIGARWTIDPKIEVSLEANPTSVEAAKFADYRAAGVNRLSMGVQSLRDPDLKFLGRPHDVSEAKAAIALAKRSFDRFSFDMIYARPQQTVADWTAELDEALDLAVHHLSLYQLTIEQGTAFHTAYGRGDFALPDDELAGDLYEATQERLQKRGLPAYEISNHARPGEESRHNLVYWRYGDYVGVGPGAHGRVTLGNGEKLATRQHKAPETWLTAMQKGEDGMAEEVPVTSAEQLDEMLMMGLRLKEGIPRARFRRDFGQEPEALVDGDNLAVLIEGGFLTLDETRLAATEEGRQRLNAVLAKLVA</sequence>
<dbReference type="SFLD" id="SFLDF00288">
    <property type="entry name" value="HemN-like__clustered_with_nucl"/>
    <property type="match status" value="1"/>
</dbReference>
<accession>A0ABW5DVY5</accession>
<dbReference type="SFLD" id="SFLDF00562">
    <property type="entry name" value="HemN-like__clustered_with_heat"/>
    <property type="match status" value="1"/>
</dbReference>
<keyword evidence="5" id="KW-1185">Reference proteome</keyword>
<reference evidence="5" key="1">
    <citation type="journal article" date="2019" name="Int. J. Syst. Evol. Microbiol.">
        <title>The Global Catalogue of Microorganisms (GCM) 10K type strain sequencing project: providing services to taxonomists for standard genome sequencing and annotation.</title>
        <authorList>
            <consortium name="The Broad Institute Genomics Platform"/>
            <consortium name="The Broad Institute Genome Sequencing Center for Infectious Disease"/>
            <person name="Wu L."/>
            <person name="Ma J."/>
        </authorList>
    </citation>
    <scope>NUCLEOTIDE SEQUENCE [LARGE SCALE GENOMIC DNA]</scope>
    <source>
        <strain evidence="5">CGMCC 1.19062</strain>
    </source>
</reference>